<protein>
    <submittedName>
        <fullName evidence="1">Uncharacterized protein</fullName>
    </submittedName>
</protein>
<proteinExistence type="predicted"/>
<name>A0A9Q8WJL0_9PEZI</name>
<dbReference type="KEGG" id="clup:CLUP02_10689"/>
<evidence type="ECO:0000313" key="1">
    <source>
        <dbReference type="EMBL" id="UQC85192.1"/>
    </source>
</evidence>
<evidence type="ECO:0000313" key="2">
    <source>
        <dbReference type="Proteomes" id="UP000830671"/>
    </source>
</evidence>
<dbReference type="EMBL" id="CP019477">
    <property type="protein sequence ID" value="UQC85192.1"/>
    <property type="molecule type" value="Genomic_DNA"/>
</dbReference>
<accession>A0A9Q8WJL0</accession>
<dbReference type="Proteomes" id="UP000830671">
    <property type="component" value="Chromosome 5"/>
</dbReference>
<dbReference type="RefSeq" id="XP_049146807.1">
    <property type="nucleotide sequence ID" value="XM_049289662.1"/>
</dbReference>
<gene>
    <name evidence="1" type="ORF">CLUP02_10689</name>
</gene>
<sequence length="53" mass="5942">MFSTLVPVACRTVRDTLDTTLGSPLFPFQGHFVPQALLPPPLQWTYMLVFGHP</sequence>
<keyword evidence="2" id="KW-1185">Reference proteome</keyword>
<organism evidence="1 2">
    <name type="scientific">Colletotrichum lupini</name>
    <dbReference type="NCBI Taxonomy" id="145971"/>
    <lineage>
        <taxon>Eukaryota</taxon>
        <taxon>Fungi</taxon>
        <taxon>Dikarya</taxon>
        <taxon>Ascomycota</taxon>
        <taxon>Pezizomycotina</taxon>
        <taxon>Sordariomycetes</taxon>
        <taxon>Hypocreomycetidae</taxon>
        <taxon>Glomerellales</taxon>
        <taxon>Glomerellaceae</taxon>
        <taxon>Colletotrichum</taxon>
        <taxon>Colletotrichum acutatum species complex</taxon>
    </lineage>
</organism>
<dbReference type="AlphaFoldDB" id="A0A9Q8WJL0"/>
<dbReference type="GeneID" id="73344672"/>
<reference evidence="1" key="1">
    <citation type="journal article" date="2021" name="Mol. Plant Microbe Interact.">
        <title>Complete Genome Sequence of the Plant-Pathogenic Fungus Colletotrichum lupini.</title>
        <authorList>
            <person name="Baroncelli R."/>
            <person name="Pensec F."/>
            <person name="Da Lio D."/>
            <person name="Boufleur T."/>
            <person name="Vicente I."/>
            <person name="Sarrocco S."/>
            <person name="Picot A."/>
            <person name="Baraldi E."/>
            <person name="Sukno S."/>
            <person name="Thon M."/>
            <person name="Le Floch G."/>
        </authorList>
    </citation>
    <scope>NUCLEOTIDE SEQUENCE</scope>
    <source>
        <strain evidence="1">IMI 504893</strain>
    </source>
</reference>